<evidence type="ECO:0000313" key="1">
    <source>
        <dbReference type="EMBL" id="KIJ23757.1"/>
    </source>
</evidence>
<dbReference type="OrthoDB" id="3269455at2759"/>
<gene>
    <name evidence="1" type="ORF">M422DRAFT_56714</name>
</gene>
<keyword evidence="2" id="KW-1185">Reference proteome</keyword>
<name>A0A0C9U3P5_SPHS4</name>
<dbReference type="HOGENOM" id="CLU_1361188_0_0_1"/>
<dbReference type="Proteomes" id="UP000054279">
    <property type="component" value="Unassembled WGS sequence"/>
</dbReference>
<organism evidence="1 2">
    <name type="scientific">Sphaerobolus stellatus (strain SS14)</name>
    <dbReference type="NCBI Taxonomy" id="990650"/>
    <lineage>
        <taxon>Eukaryota</taxon>
        <taxon>Fungi</taxon>
        <taxon>Dikarya</taxon>
        <taxon>Basidiomycota</taxon>
        <taxon>Agaricomycotina</taxon>
        <taxon>Agaricomycetes</taxon>
        <taxon>Phallomycetidae</taxon>
        <taxon>Geastrales</taxon>
        <taxon>Sphaerobolaceae</taxon>
        <taxon>Sphaerobolus</taxon>
    </lineage>
</organism>
<dbReference type="AlphaFoldDB" id="A0A0C9U3P5"/>
<dbReference type="EMBL" id="KN837595">
    <property type="protein sequence ID" value="KIJ23757.1"/>
    <property type="molecule type" value="Genomic_DNA"/>
</dbReference>
<sequence>MSLSTSLLNLLGIDPLSSPMIDRELKASDSLRRLELKNARQKIQYVHLHNGGMNEPASSIVVHPPEGPDIDSSIVTALQFLRDDNGYRASFIKNEVAEYTYARESVDAAVIVAAFIAGVQSQIIASTLDKKNTTIQIVTNVVGFLELVFDILGASIGVIHAVKLKKSISEAQVPDHLFIDNERLTHIREILSNTSTEEQTT</sequence>
<reference evidence="1 2" key="1">
    <citation type="submission" date="2014-06" db="EMBL/GenBank/DDBJ databases">
        <title>Evolutionary Origins and Diversification of the Mycorrhizal Mutualists.</title>
        <authorList>
            <consortium name="DOE Joint Genome Institute"/>
            <consortium name="Mycorrhizal Genomics Consortium"/>
            <person name="Kohler A."/>
            <person name="Kuo A."/>
            <person name="Nagy L.G."/>
            <person name="Floudas D."/>
            <person name="Copeland A."/>
            <person name="Barry K.W."/>
            <person name="Cichocki N."/>
            <person name="Veneault-Fourrey C."/>
            <person name="LaButti K."/>
            <person name="Lindquist E.A."/>
            <person name="Lipzen A."/>
            <person name="Lundell T."/>
            <person name="Morin E."/>
            <person name="Murat C."/>
            <person name="Riley R."/>
            <person name="Ohm R."/>
            <person name="Sun H."/>
            <person name="Tunlid A."/>
            <person name="Henrissat B."/>
            <person name="Grigoriev I.V."/>
            <person name="Hibbett D.S."/>
            <person name="Martin F."/>
        </authorList>
    </citation>
    <scope>NUCLEOTIDE SEQUENCE [LARGE SCALE GENOMIC DNA]</scope>
    <source>
        <strain evidence="1 2">SS14</strain>
    </source>
</reference>
<protein>
    <submittedName>
        <fullName evidence="1">Uncharacterized protein</fullName>
    </submittedName>
</protein>
<proteinExistence type="predicted"/>
<accession>A0A0C9U3P5</accession>
<evidence type="ECO:0000313" key="2">
    <source>
        <dbReference type="Proteomes" id="UP000054279"/>
    </source>
</evidence>